<dbReference type="RefSeq" id="WP_108738186.1">
    <property type="nucleotide sequence ID" value="NZ_CP020919.1"/>
</dbReference>
<feature type="domain" description="Peptide methionine sulphoxide reductase MsrA" evidence="5">
    <location>
        <begin position="44"/>
        <end position="195"/>
    </location>
</feature>
<dbReference type="PANTHER" id="PTHR43774">
    <property type="entry name" value="PEPTIDE METHIONINE SULFOXIDE REDUCTASE"/>
    <property type="match status" value="1"/>
</dbReference>
<sequence length="215" mass="24054">MKKILGVSLCMLTFACQSKESEDKQVTQKEATPVLMENQNLEVATLAGGCFWCTEAVFLELEGVKKVVSGYTGGTVKNPTYRQVSEGNTGHAEAIEITFDPKVISYHDLLEIFFATHDPTTLNRQGADVGTQYRSEIFYHSEQQKQTAQAMIADLDAQSIGKRVVTKLSPAVTFYKAEDYHQNYYNQNSGQGYCQMVISPKLEKLKKKFGSKLKK</sequence>
<comment type="function">
    <text evidence="4">Has an important function as a repair enzyme for proteins that have been inactivated by oxidation. Catalyzes the reversible oxidation-reduction of methionine sulfoxide in proteins to methionine.</text>
</comment>
<proteinExistence type="inferred from homology"/>
<comment type="catalytic activity">
    <reaction evidence="3 4">
        <text>[thioredoxin]-disulfide + L-methionine + H2O = L-methionine (S)-S-oxide + [thioredoxin]-dithiol</text>
        <dbReference type="Rhea" id="RHEA:19993"/>
        <dbReference type="Rhea" id="RHEA-COMP:10698"/>
        <dbReference type="Rhea" id="RHEA-COMP:10700"/>
        <dbReference type="ChEBI" id="CHEBI:15377"/>
        <dbReference type="ChEBI" id="CHEBI:29950"/>
        <dbReference type="ChEBI" id="CHEBI:50058"/>
        <dbReference type="ChEBI" id="CHEBI:57844"/>
        <dbReference type="ChEBI" id="CHEBI:58772"/>
        <dbReference type="EC" id="1.8.4.11"/>
    </reaction>
</comment>
<comment type="similarity">
    <text evidence="4">Belongs to the MsrA Met sulfoxide reductase family.</text>
</comment>
<dbReference type="GO" id="GO:0033744">
    <property type="term" value="F:L-methionine:thioredoxin-disulfide S-oxidoreductase activity"/>
    <property type="evidence" value="ECO:0007669"/>
    <property type="project" value="RHEA"/>
</dbReference>
<evidence type="ECO:0000256" key="1">
    <source>
        <dbReference type="ARBA" id="ARBA00023002"/>
    </source>
</evidence>
<gene>
    <name evidence="4" type="primary">msrA</name>
    <name evidence="6" type="ORF">FK004_16310</name>
</gene>
<evidence type="ECO:0000256" key="2">
    <source>
        <dbReference type="ARBA" id="ARBA00047806"/>
    </source>
</evidence>
<reference evidence="6 7" key="1">
    <citation type="submission" date="2017-04" db="EMBL/GenBank/DDBJ databases">
        <title>Complete genome sequence of Flavobacterium kingsejong AJ004.</title>
        <authorList>
            <person name="Lee P.C."/>
        </authorList>
    </citation>
    <scope>NUCLEOTIDE SEQUENCE [LARGE SCALE GENOMIC DNA]</scope>
    <source>
        <strain evidence="6 7">AJ004</strain>
    </source>
</reference>
<dbReference type="EMBL" id="CP020919">
    <property type="protein sequence ID" value="AWG26676.1"/>
    <property type="molecule type" value="Genomic_DNA"/>
</dbReference>
<accession>A0A2S1LSQ9</accession>
<dbReference type="KEGG" id="fki:FK004_16310"/>
<name>A0A2S1LSQ9_9FLAO</name>
<keyword evidence="1 4" id="KW-0560">Oxidoreductase</keyword>
<evidence type="ECO:0000256" key="3">
    <source>
        <dbReference type="ARBA" id="ARBA00048782"/>
    </source>
</evidence>
<dbReference type="InterPro" id="IPR036509">
    <property type="entry name" value="Met_Sox_Rdtase_MsrA_sf"/>
</dbReference>
<comment type="catalytic activity">
    <reaction evidence="2 4">
        <text>L-methionyl-[protein] + [thioredoxin]-disulfide + H2O = L-methionyl-(S)-S-oxide-[protein] + [thioredoxin]-dithiol</text>
        <dbReference type="Rhea" id="RHEA:14217"/>
        <dbReference type="Rhea" id="RHEA-COMP:10698"/>
        <dbReference type="Rhea" id="RHEA-COMP:10700"/>
        <dbReference type="Rhea" id="RHEA-COMP:12313"/>
        <dbReference type="Rhea" id="RHEA-COMP:12315"/>
        <dbReference type="ChEBI" id="CHEBI:15377"/>
        <dbReference type="ChEBI" id="CHEBI:16044"/>
        <dbReference type="ChEBI" id="CHEBI:29950"/>
        <dbReference type="ChEBI" id="CHEBI:44120"/>
        <dbReference type="ChEBI" id="CHEBI:50058"/>
        <dbReference type="EC" id="1.8.4.11"/>
    </reaction>
</comment>
<organism evidence="6 7">
    <name type="scientific">Flavobacterium kingsejongi</name>
    <dbReference type="NCBI Taxonomy" id="1678728"/>
    <lineage>
        <taxon>Bacteria</taxon>
        <taxon>Pseudomonadati</taxon>
        <taxon>Bacteroidota</taxon>
        <taxon>Flavobacteriia</taxon>
        <taxon>Flavobacteriales</taxon>
        <taxon>Flavobacteriaceae</taxon>
        <taxon>Flavobacterium</taxon>
    </lineage>
</organism>
<protein>
    <recommendedName>
        <fullName evidence="4">Peptide methionine sulfoxide reductase MsrA</fullName>
        <shortName evidence="4">Protein-methionine-S-oxide reductase</shortName>
        <ecNumber evidence="4">1.8.4.11</ecNumber>
    </recommendedName>
    <alternativeName>
        <fullName evidence="4">Peptide-methionine (S)-S-oxide reductase</fullName>
        <shortName evidence="4">Peptide Met(O) reductase</shortName>
    </alternativeName>
</protein>
<dbReference type="NCBIfam" id="TIGR00401">
    <property type="entry name" value="msrA"/>
    <property type="match status" value="1"/>
</dbReference>
<dbReference type="EC" id="1.8.4.11" evidence="4"/>
<keyword evidence="7" id="KW-1185">Reference proteome</keyword>
<dbReference type="Gene3D" id="3.30.1060.10">
    <property type="entry name" value="Peptide methionine sulphoxide reductase MsrA"/>
    <property type="match status" value="1"/>
</dbReference>
<evidence type="ECO:0000313" key="6">
    <source>
        <dbReference type="EMBL" id="AWG26676.1"/>
    </source>
</evidence>
<dbReference type="PANTHER" id="PTHR43774:SF1">
    <property type="entry name" value="PEPTIDE METHIONINE SULFOXIDE REDUCTASE MSRA 2"/>
    <property type="match status" value="1"/>
</dbReference>
<feature type="active site" evidence="4">
    <location>
        <position position="50"/>
    </location>
</feature>
<dbReference type="AlphaFoldDB" id="A0A2S1LSQ9"/>
<dbReference type="PROSITE" id="PS51257">
    <property type="entry name" value="PROKAR_LIPOPROTEIN"/>
    <property type="match status" value="1"/>
</dbReference>
<dbReference type="GO" id="GO:0008113">
    <property type="term" value="F:peptide-methionine (S)-S-oxide reductase activity"/>
    <property type="evidence" value="ECO:0007669"/>
    <property type="project" value="UniProtKB-UniRule"/>
</dbReference>
<dbReference type="HAMAP" id="MF_01401">
    <property type="entry name" value="MsrA"/>
    <property type="match status" value="1"/>
</dbReference>
<evidence type="ECO:0000256" key="4">
    <source>
        <dbReference type="HAMAP-Rule" id="MF_01401"/>
    </source>
</evidence>
<evidence type="ECO:0000259" key="5">
    <source>
        <dbReference type="Pfam" id="PF01625"/>
    </source>
</evidence>
<dbReference type="InterPro" id="IPR002569">
    <property type="entry name" value="Met_Sox_Rdtase_MsrA_dom"/>
</dbReference>
<evidence type="ECO:0000313" key="7">
    <source>
        <dbReference type="Proteomes" id="UP000244677"/>
    </source>
</evidence>
<dbReference type="Pfam" id="PF01625">
    <property type="entry name" value="PMSR"/>
    <property type="match status" value="1"/>
</dbReference>
<dbReference type="Proteomes" id="UP000244677">
    <property type="component" value="Chromosome"/>
</dbReference>
<dbReference type="OrthoDB" id="4174719at2"/>
<dbReference type="SUPFAM" id="SSF55068">
    <property type="entry name" value="Peptide methionine sulfoxide reductase"/>
    <property type="match status" value="1"/>
</dbReference>